<evidence type="ECO:0000313" key="3">
    <source>
        <dbReference type="Proteomes" id="UP001056012"/>
    </source>
</evidence>
<dbReference type="OrthoDB" id="3755687at2759"/>
<protein>
    <submittedName>
        <fullName evidence="2">Uncharacterized protein</fullName>
    </submittedName>
</protein>
<evidence type="ECO:0000313" key="2">
    <source>
        <dbReference type="EMBL" id="USP78899.1"/>
    </source>
</evidence>
<dbReference type="AlphaFoldDB" id="A0A9Q8ZAB5"/>
<dbReference type="EMBL" id="CP089277">
    <property type="protein sequence ID" value="USP78899.1"/>
    <property type="molecule type" value="Genomic_DNA"/>
</dbReference>
<evidence type="ECO:0000256" key="1">
    <source>
        <dbReference type="SAM" id="Coils"/>
    </source>
</evidence>
<dbReference type="VEuPathDB" id="FungiDB:yc1106_06173"/>
<keyword evidence="3" id="KW-1185">Reference proteome</keyword>
<name>A0A9Q8ZAB5_CURCL</name>
<reference evidence="2" key="1">
    <citation type="submission" date="2021-12" db="EMBL/GenBank/DDBJ databases">
        <title>Curvularia clavata genome.</title>
        <authorList>
            <person name="Cao Y."/>
        </authorList>
    </citation>
    <scope>NUCLEOTIDE SEQUENCE</scope>
    <source>
        <strain evidence="2">Yc1106</strain>
    </source>
</reference>
<proteinExistence type="predicted"/>
<dbReference type="Proteomes" id="UP001056012">
    <property type="component" value="Chromosome 4"/>
</dbReference>
<sequence>MGSTTPSHESAVEATGMPQPEQLAIGVPLGFAAQLRAVQQTQREQAERIAILESENAKLKENLEVKITDLVVRVENLEQHKELLTVRRKELVTLLSNLRTLHLDADNAFQMRAVDIQPDDAEGMLGLCNTQIITTMSHHQRAIAQLRVTTQLQTYPMYHQQARPPVMPPRTSGRYPHWYGREGYCLEHGTPYQCFTCDRRYENLPAPQGNTAPGKKKS</sequence>
<keyword evidence="1" id="KW-0175">Coiled coil</keyword>
<organism evidence="2 3">
    <name type="scientific">Curvularia clavata</name>
    <dbReference type="NCBI Taxonomy" id="95742"/>
    <lineage>
        <taxon>Eukaryota</taxon>
        <taxon>Fungi</taxon>
        <taxon>Dikarya</taxon>
        <taxon>Ascomycota</taxon>
        <taxon>Pezizomycotina</taxon>
        <taxon>Dothideomycetes</taxon>
        <taxon>Pleosporomycetidae</taxon>
        <taxon>Pleosporales</taxon>
        <taxon>Pleosporineae</taxon>
        <taxon>Pleosporaceae</taxon>
        <taxon>Curvularia</taxon>
    </lineage>
</organism>
<feature type="coiled-coil region" evidence="1">
    <location>
        <begin position="35"/>
        <end position="80"/>
    </location>
</feature>
<gene>
    <name evidence="2" type="ORF">yc1106_06173</name>
</gene>
<accession>A0A9Q8ZAB5</accession>